<keyword evidence="9" id="KW-1185">Reference proteome</keyword>
<evidence type="ECO:0000313" key="8">
    <source>
        <dbReference type="Ensembl" id="ENSEBUP00000023441.1"/>
    </source>
</evidence>
<feature type="transmembrane region" description="Helical" evidence="6">
    <location>
        <begin position="108"/>
        <end position="129"/>
    </location>
</feature>
<name>A0A8C4X015_EPTBU</name>
<evidence type="ECO:0000256" key="5">
    <source>
        <dbReference type="ARBA" id="ARBA00023136"/>
    </source>
</evidence>
<keyword evidence="4 6" id="KW-1133">Transmembrane helix</keyword>
<reference evidence="8" key="1">
    <citation type="submission" date="2025-05" db="UniProtKB">
        <authorList>
            <consortium name="Ensembl"/>
        </authorList>
    </citation>
    <scope>IDENTIFICATION</scope>
</reference>
<dbReference type="GeneTree" id="ENSGT00940000164482"/>
<dbReference type="Ensembl" id="ENSEBUT00000024042.1">
    <property type="protein sequence ID" value="ENSEBUP00000023465.1"/>
    <property type="gene ID" value="ENSEBUG00000014430.1"/>
</dbReference>
<evidence type="ECO:0000313" key="9">
    <source>
        <dbReference type="Proteomes" id="UP000694388"/>
    </source>
</evidence>
<sequence>MAEDPVLHVPKRKRIPWIITSYATLFIIAGFLCSFAMLLILSRSILESHLFKSGNDLLISLNGNIAKMTSSLVMLIIANILGLFYTFLAEKFNKWEMHRTQAEFEDALAAKIFIFQFFNFFSGHVYLAFFKGRFVGYPGHYTTFQGYRMEECPPGGCMIDLTQSVFVFLFAQMILGNLKELFLTKVMTWWHKRTVVKLHKERVLEQWEMDYGLLQWNGLLYEYLEIVIQFCFLTMFSVAFPPAPLLIMINNWIEIRLDAKKFLFYYQRPIPERVKDNGIFLTILTWIVHIAVLFHAALIAFSSDFLPRLIYYFTATDSNSSYLEFILAYSPQKYVNETGTPCR</sequence>
<dbReference type="Pfam" id="PF04547">
    <property type="entry name" value="Anoctamin"/>
    <property type="match status" value="1"/>
</dbReference>
<evidence type="ECO:0000256" key="3">
    <source>
        <dbReference type="ARBA" id="ARBA00022692"/>
    </source>
</evidence>
<dbReference type="InterPro" id="IPR049452">
    <property type="entry name" value="Anoctamin_TM"/>
</dbReference>
<feature type="transmembrane region" description="Helical" evidence="6">
    <location>
        <begin position="65"/>
        <end position="88"/>
    </location>
</feature>
<evidence type="ECO:0000256" key="2">
    <source>
        <dbReference type="ARBA" id="ARBA00009671"/>
    </source>
</evidence>
<proteinExistence type="inferred from homology"/>
<comment type="similarity">
    <text evidence="2 6">Belongs to the anoctamin family.</text>
</comment>
<organism evidence="8 9">
    <name type="scientific">Eptatretus burgeri</name>
    <name type="common">Inshore hagfish</name>
    <dbReference type="NCBI Taxonomy" id="7764"/>
    <lineage>
        <taxon>Eukaryota</taxon>
        <taxon>Metazoa</taxon>
        <taxon>Chordata</taxon>
        <taxon>Craniata</taxon>
        <taxon>Vertebrata</taxon>
        <taxon>Cyclostomata</taxon>
        <taxon>Myxini</taxon>
        <taxon>Myxiniformes</taxon>
        <taxon>Myxinidae</taxon>
        <taxon>Eptatretinae</taxon>
        <taxon>Eptatretus</taxon>
    </lineage>
</organism>
<dbReference type="GO" id="GO:0005254">
    <property type="term" value="F:chloride channel activity"/>
    <property type="evidence" value="ECO:0007669"/>
    <property type="project" value="TreeGrafter"/>
</dbReference>
<evidence type="ECO:0000256" key="1">
    <source>
        <dbReference type="ARBA" id="ARBA00004141"/>
    </source>
</evidence>
<comment type="subcellular location">
    <subcellularLocation>
        <location evidence="1 6">Membrane</location>
        <topology evidence="1 6">Multi-pass membrane protein</topology>
    </subcellularLocation>
</comment>
<dbReference type="InterPro" id="IPR007632">
    <property type="entry name" value="Anoctamin"/>
</dbReference>
<feature type="transmembrane region" description="Helical" evidence="6">
    <location>
        <begin position="226"/>
        <end position="253"/>
    </location>
</feature>
<feature type="transmembrane region" description="Helical" evidence="6">
    <location>
        <begin position="278"/>
        <end position="301"/>
    </location>
</feature>
<evidence type="ECO:0000259" key="7">
    <source>
        <dbReference type="Pfam" id="PF04547"/>
    </source>
</evidence>
<dbReference type="Proteomes" id="UP000694388">
    <property type="component" value="Unplaced"/>
</dbReference>
<evidence type="ECO:0000256" key="4">
    <source>
        <dbReference type="ARBA" id="ARBA00022989"/>
    </source>
</evidence>
<comment type="caution">
    <text evidence="6">Lacks conserved residue(s) required for the propagation of feature annotation.</text>
</comment>
<dbReference type="PANTHER" id="PTHR12308:SF87">
    <property type="entry name" value="ANOCTAMIN"/>
    <property type="match status" value="1"/>
</dbReference>
<dbReference type="AlphaFoldDB" id="A0A8C4X015"/>
<dbReference type="Ensembl" id="ENSEBUT00000024017.1">
    <property type="protein sequence ID" value="ENSEBUP00000023441.1"/>
    <property type="gene ID" value="ENSEBUG00000014430.1"/>
</dbReference>
<accession>A0A8C4X015</accession>
<protein>
    <recommendedName>
        <fullName evidence="6">Anoctamin</fullName>
    </recommendedName>
</protein>
<evidence type="ECO:0000256" key="6">
    <source>
        <dbReference type="RuleBase" id="RU280814"/>
    </source>
</evidence>
<feature type="domain" description="Anoctamin transmembrane" evidence="7">
    <location>
        <begin position="7"/>
        <end position="318"/>
    </location>
</feature>
<keyword evidence="5 6" id="KW-0472">Membrane</keyword>
<dbReference type="GO" id="GO:0005886">
    <property type="term" value="C:plasma membrane"/>
    <property type="evidence" value="ECO:0007669"/>
    <property type="project" value="TreeGrafter"/>
</dbReference>
<dbReference type="PANTHER" id="PTHR12308">
    <property type="entry name" value="ANOCTAMIN"/>
    <property type="match status" value="1"/>
</dbReference>
<feature type="transmembrane region" description="Helical" evidence="6">
    <location>
        <begin position="21"/>
        <end position="45"/>
    </location>
</feature>
<keyword evidence="3 6" id="KW-0812">Transmembrane</keyword>
<dbReference type="Ensembl" id="ENSEBUT00000024061.1">
    <property type="protein sequence ID" value="ENSEBUP00000023484.1"/>
    <property type="gene ID" value="ENSEBUG00000014430.1"/>
</dbReference>